<reference evidence="2" key="1">
    <citation type="journal article" date="2015" name="Nature">
        <title>Complex archaea that bridge the gap between prokaryotes and eukaryotes.</title>
        <authorList>
            <person name="Spang A."/>
            <person name="Saw J.H."/>
            <person name="Jorgensen S.L."/>
            <person name="Zaremba-Niedzwiedzka K."/>
            <person name="Martijn J."/>
            <person name="Lind A.E."/>
            <person name="van Eijk R."/>
            <person name="Schleper C."/>
            <person name="Guy L."/>
            <person name="Ettema T.J."/>
        </authorList>
    </citation>
    <scope>NUCLEOTIDE SEQUENCE</scope>
</reference>
<feature type="transmembrane region" description="Helical" evidence="1">
    <location>
        <begin position="6"/>
        <end position="35"/>
    </location>
</feature>
<gene>
    <name evidence="2" type="ORF">LCGC14_1121510</name>
</gene>
<organism evidence="2">
    <name type="scientific">marine sediment metagenome</name>
    <dbReference type="NCBI Taxonomy" id="412755"/>
    <lineage>
        <taxon>unclassified sequences</taxon>
        <taxon>metagenomes</taxon>
        <taxon>ecological metagenomes</taxon>
    </lineage>
</organism>
<keyword evidence="1" id="KW-0812">Transmembrane</keyword>
<evidence type="ECO:0000313" key="2">
    <source>
        <dbReference type="EMBL" id="KKN02072.1"/>
    </source>
</evidence>
<dbReference type="EMBL" id="LAZR01005186">
    <property type="protein sequence ID" value="KKN02072.1"/>
    <property type="molecule type" value="Genomic_DNA"/>
</dbReference>
<keyword evidence="1" id="KW-0472">Membrane</keyword>
<keyword evidence="1" id="KW-1133">Transmembrane helix</keyword>
<dbReference type="AlphaFoldDB" id="A0A0F9MRL7"/>
<evidence type="ECO:0000256" key="1">
    <source>
        <dbReference type="SAM" id="Phobius"/>
    </source>
</evidence>
<sequence length="39" mass="4103">MTKEIVVGVAFLIGSIVSGVLGGYYFLWAVGLLFLGAKL</sequence>
<name>A0A0F9MRL7_9ZZZZ</name>
<comment type="caution">
    <text evidence="2">The sequence shown here is derived from an EMBL/GenBank/DDBJ whole genome shotgun (WGS) entry which is preliminary data.</text>
</comment>
<accession>A0A0F9MRL7</accession>
<proteinExistence type="predicted"/>
<protein>
    <submittedName>
        <fullName evidence="2">Uncharacterized protein</fullName>
    </submittedName>
</protein>